<keyword evidence="3" id="KW-0808">Transferase</keyword>
<dbReference type="InterPro" id="IPR029787">
    <property type="entry name" value="Nucleotide_cyclase"/>
</dbReference>
<dbReference type="EMBL" id="JBAKAP010000009">
    <property type="protein sequence ID" value="MEL0617175.1"/>
    <property type="molecule type" value="Genomic_DNA"/>
</dbReference>
<name>A0ABU9GH41_COBMA</name>
<dbReference type="Proteomes" id="UP001378242">
    <property type="component" value="Unassembled WGS sequence"/>
</dbReference>
<dbReference type="InterPro" id="IPR000160">
    <property type="entry name" value="GGDEF_dom"/>
</dbReference>
<evidence type="ECO:0000313" key="3">
    <source>
        <dbReference type="EMBL" id="MEL0617175.1"/>
    </source>
</evidence>
<organism evidence="3 4">
    <name type="scientific">Cobetia marina</name>
    <name type="common">Deleya marina</name>
    <dbReference type="NCBI Taxonomy" id="28258"/>
    <lineage>
        <taxon>Bacteria</taxon>
        <taxon>Pseudomonadati</taxon>
        <taxon>Pseudomonadota</taxon>
        <taxon>Gammaproteobacteria</taxon>
        <taxon>Oceanospirillales</taxon>
        <taxon>Halomonadaceae</taxon>
        <taxon>Cobetia</taxon>
    </lineage>
</organism>
<keyword evidence="1" id="KW-0472">Membrane</keyword>
<dbReference type="InterPro" id="IPR043128">
    <property type="entry name" value="Rev_trsase/Diguanyl_cyclase"/>
</dbReference>
<dbReference type="SMART" id="SM00267">
    <property type="entry name" value="GGDEF"/>
    <property type="match status" value="1"/>
</dbReference>
<evidence type="ECO:0000313" key="4">
    <source>
        <dbReference type="Proteomes" id="UP001378242"/>
    </source>
</evidence>
<evidence type="ECO:0000259" key="2">
    <source>
        <dbReference type="SMART" id="SM00267"/>
    </source>
</evidence>
<sequence length="320" mass="35171">MSSSTTATRARERRRLANRKTLIMLLATLVLATYALWRYLVGDYSHILTPVLATLLMGIATALHLLDEEQPLPAYLALIGGYLMLALEAPSAHIGMSLWLGLPSILTLLLLPLAPAMLLNVVLAPLWLWLLGQPDDNFGEVLRYVCLLLVASQPFVINNLQSGVMRMTASEEVECNAYNARTGQQRLTSEAARASALEQPLSILVIYLPQLEMLGEQFGEDRRIECLSSACDVMQGISRQGDLLCRSDKATFWLMLPNTGEAGALIMRERLTAALAATTQPETGSIIAHARLVNYKAGDTVQKLEQRLLAAQLTLMDLNE</sequence>
<keyword evidence="1" id="KW-0812">Transmembrane</keyword>
<gene>
    <name evidence="3" type="ORF">V6243_10030</name>
</gene>
<dbReference type="SUPFAM" id="SSF55073">
    <property type="entry name" value="Nucleotide cyclase"/>
    <property type="match status" value="1"/>
</dbReference>
<proteinExistence type="predicted"/>
<feature type="transmembrane region" description="Helical" evidence="1">
    <location>
        <begin position="47"/>
        <end position="66"/>
    </location>
</feature>
<dbReference type="GO" id="GO:0052621">
    <property type="term" value="F:diguanylate cyclase activity"/>
    <property type="evidence" value="ECO:0007669"/>
    <property type="project" value="UniProtKB-EC"/>
</dbReference>
<protein>
    <submittedName>
        <fullName evidence="3">Diguanylate cyclase</fullName>
        <ecNumber evidence="3">2.7.7.65</ecNumber>
    </submittedName>
</protein>
<feature type="transmembrane region" description="Helical" evidence="1">
    <location>
        <begin position="21"/>
        <end position="41"/>
    </location>
</feature>
<comment type="caution">
    <text evidence="3">The sequence shown here is derived from an EMBL/GenBank/DDBJ whole genome shotgun (WGS) entry which is preliminary data.</text>
</comment>
<dbReference type="EC" id="2.7.7.65" evidence="3"/>
<accession>A0ABU9GH41</accession>
<feature type="domain" description="GGDEF" evidence="2">
    <location>
        <begin position="166"/>
        <end position="316"/>
    </location>
</feature>
<reference evidence="3 4" key="1">
    <citation type="submission" date="2024-02" db="EMBL/GenBank/DDBJ databases">
        <title>Bacteria isolated from the canopy kelp, Nereocystis luetkeana.</title>
        <authorList>
            <person name="Pfister C.A."/>
            <person name="Younker I.T."/>
            <person name="Light S.H."/>
        </authorList>
    </citation>
    <scope>NUCLEOTIDE SEQUENCE [LARGE SCALE GENOMIC DNA]</scope>
    <source>
        <strain evidence="3 4">TI.5.07</strain>
    </source>
</reference>
<keyword evidence="3" id="KW-0548">Nucleotidyltransferase</keyword>
<keyword evidence="1" id="KW-1133">Transmembrane helix</keyword>
<keyword evidence="4" id="KW-1185">Reference proteome</keyword>
<feature type="transmembrane region" description="Helical" evidence="1">
    <location>
        <begin position="141"/>
        <end position="157"/>
    </location>
</feature>
<dbReference type="Pfam" id="PF00990">
    <property type="entry name" value="GGDEF"/>
    <property type="match status" value="1"/>
</dbReference>
<feature type="transmembrane region" description="Helical" evidence="1">
    <location>
        <begin position="105"/>
        <end position="129"/>
    </location>
</feature>
<dbReference type="Gene3D" id="3.30.70.270">
    <property type="match status" value="1"/>
</dbReference>
<feature type="transmembrane region" description="Helical" evidence="1">
    <location>
        <begin position="75"/>
        <end position="99"/>
    </location>
</feature>
<dbReference type="RefSeq" id="WP_077371896.1">
    <property type="nucleotide sequence ID" value="NZ_CP017114.1"/>
</dbReference>
<evidence type="ECO:0000256" key="1">
    <source>
        <dbReference type="SAM" id="Phobius"/>
    </source>
</evidence>
<dbReference type="GeneID" id="43178780"/>